<dbReference type="SUPFAM" id="SSF55729">
    <property type="entry name" value="Acyl-CoA N-acyltransferases (Nat)"/>
    <property type="match status" value="2"/>
</dbReference>
<dbReference type="CDD" id="cd04301">
    <property type="entry name" value="NAT_SF"/>
    <property type="match status" value="1"/>
</dbReference>
<dbReference type="InterPro" id="IPR016181">
    <property type="entry name" value="Acyl_CoA_acyltransferase"/>
</dbReference>
<organism evidence="4 5">
    <name type="scientific">Pendulispora rubella</name>
    <dbReference type="NCBI Taxonomy" id="2741070"/>
    <lineage>
        <taxon>Bacteria</taxon>
        <taxon>Pseudomonadati</taxon>
        <taxon>Myxococcota</taxon>
        <taxon>Myxococcia</taxon>
        <taxon>Myxococcales</taxon>
        <taxon>Sorangiineae</taxon>
        <taxon>Pendulisporaceae</taxon>
        <taxon>Pendulispora</taxon>
    </lineage>
</organism>
<evidence type="ECO:0000259" key="3">
    <source>
        <dbReference type="PROSITE" id="PS51186"/>
    </source>
</evidence>
<evidence type="ECO:0000313" key="4">
    <source>
        <dbReference type="EMBL" id="WXB01489.1"/>
    </source>
</evidence>
<protein>
    <submittedName>
        <fullName evidence="4">GNAT family N-acetyltransferase</fullName>
    </submittedName>
</protein>
<dbReference type="Pfam" id="PF00583">
    <property type="entry name" value="Acetyltransf_1"/>
    <property type="match status" value="1"/>
</dbReference>
<keyword evidence="1" id="KW-0808">Transferase</keyword>
<dbReference type="Gene3D" id="3.40.630.30">
    <property type="match status" value="1"/>
</dbReference>
<keyword evidence="5" id="KW-1185">Reference proteome</keyword>
<keyword evidence="2" id="KW-0012">Acyltransferase</keyword>
<dbReference type="InterPro" id="IPR000182">
    <property type="entry name" value="GNAT_dom"/>
</dbReference>
<evidence type="ECO:0000256" key="1">
    <source>
        <dbReference type="ARBA" id="ARBA00022679"/>
    </source>
</evidence>
<dbReference type="Proteomes" id="UP001374803">
    <property type="component" value="Chromosome"/>
</dbReference>
<accession>A0ABZ2KS19</accession>
<reference evidence="4" key="1">
    <citation type="submission" date="2021-12" db="EMBL/GenBank/DDBJ databases">
        <title>Discovery of the Pendulisporaceae a myxobacterial family with distinct sporulation behavior and unique specialized metabolism.</title>
        <authorList>
            <person name="Garcia R."/>
            <person name="Popoff A."/>
            <person name="Bader C.D."/>
            <person name="Loehr J."/>
            <person name="Walesch S."/>
            <person name="Walt C."/>
            <person name="Boldt J."/>
            <person name="Bunk B."/>
            <person name="Haeckl F.J.F.P.J."/>
            <person name="Gunesch A.P."/>
            <person name="Birkelbach J."/>
            <person name="Nuebel U."/>
            <person name="Pietschmann T."/>
            <person name="Bach T."/>
            <person name="Mueller R."/>
        </authorList>
    </citation>
    <scope>NUCLEOTIDE SEQUENCE</scope>
    <source>
        <strain evidence="4">MSr11367</strain>
    </source>
</reference>
<dbReference type="InterPro" id="IPR050832">
    <property type="entry name" value="Bact_Acetyltransf"/>
</dbReference>
<dbReference type="PANTHER" id="PTHR43877">
    <property type="entry name" value="AMINOALKYLPHOSPHONATE N-ACETYLTRANSFERASE-RELATED-RELATED"/>
    <property type="match status" value="1"/>
</dbReference>
<name>A0ABZ2KS19_9BACT</name>
<feature type="domain" description="N-acetyltransferase" evidence="3">
    <location>
        <begin position="147"/>
        <end position="282"/>
    </location>
</feature>
<dbReference type="RefSeq" id="WP_394831104.1">
    <property type="nucleotide sequence ID" value="NZ_CP089929.1"/>
</dbReference>
<sequence>MRNRVEPADPVGEADFRVSRTRPQRLDVVAYRGGVAVGMGFIGPNLEDPASVHAFGKVGVLEEERRQGTGTRILRALSAHACNQGWQGLIVELRGDRHEAIEYFGKRGYEAIFEATELVLDLAMADVVVASPQGVDLVPLTDESLERPLHEASVAIEADLPAVEAIVSPSFEVWRARTFGGDLLRACSFAAVARGNVVGVGYLSARPGGGGIHGLTGVRREWRQQGIARAVKCAQIRAAKAAGLRELRTTNEVANQSIRRLNESLGYRASISWIQLRGPLLA</sequence>
<dbReference type="EMBL" id="CP089983">
    <property type="protein sequence ID" value="WXB01489.1"/>
    <property type="molecule type" value="Genomic_DNA"/>
</dbReference>
<proteinExistence type="predicted"/>
<evidence type="ECO:0000313" key="5">
    <source>
        <dbReference type="Proteomes" id="UP001374803"/>
    </source>
</evidence>
<gene>
    <name evidence="4" type="ORF">LVJ94_31790</name>
</gene>
<feature type="domain" description="N-acetyltransferase" evidence="3">
    <location>
        <begin position="1"/>
        <end position="129"/>
    </location>
</feature>
<dbReference type="PROSITE" id="PS51186">
    <property type="entry name" value="GNAT"/>
    <property type="match status" value="2"/>
</dbReference>
<evidence type="ECO:0000256" key="2">
    <source>
        <dbReference type="ARBA" id="ARBA00023315"/>
    </source>
</evidence>
<dbReference type="Pfam" id="PF13508">
    <property type="entry name" value="Acetyltransf_7"/>
    <property type="match status" value="1"/>
</dbReference>